<dbReference type="RefSeq" id="WP_067777518.1">
    <property type="nucleotide sequence ID" value="NZ_LIGX01000037.1"/>
</dbReference>
<dbReference type="SUPFAM" id="SSF52540">
    <property type="entry name" value="P-loop containing nucleoside triphosphate hydrolases"/>
    <property type="match status" value="1"/>
</dbReference>
<dbReference type="AlphaFoldDB" id="A0A1C7PAS5"/>
<dbReference type="Gene3D" id="3.40.50.300">
    <property type="entry name" value="P-loop containing nucleotide triphosphate hydrolases"/>
    <property type="match status" value="1"/>
</dbReference>
<reference evidence="3" key="1">
    <citation type="submission" date="2016-09" db="EMBL/GenBank/DDBJ databases">
        <authorList>
            <person name="Koehorst J."/>
        </authorList>
    </citation>
    <scope>NUCLEOTIDE SEQUENCE [LARGE SCALE GENOMIC DNA]</scope>
</reference>
<dbReference type="KEGG" id="agl:PYTT_2503"/>
<evidence type="ECO:0000256" key="1">
    <source>
        <dbReference type="SAM" id="Phobius"/>
    </source>
</evidence>
<dbReference type="CDD" id="cd00882">
    <property type="entry name" value="Ras_like_GTPase"/>
    <property type="match status" value="1"/>
</dbReference>
<dbReference type="OrthoDB" id="197770at2"/>
<keyword evidence="1" id="KW-1133">Transmembrane helix</keyword>
<keyword evidence="1" id="KW-0812">Transmembrane</keyword>
<proteinExistence type="predicted"/>
<keyword evidence="2" id="KW-0378">Hydrolase</keyword>
<name>A0A1C7PAS5_9BACT</name>
<dbReference type="InterPro" id="IPR027417">
    <property type="entry name" value="P-loop_NTPase"/>
</dbReference>
<protein>
    <submittedName>
        <fullName evidence="2">p-loop containing nucleoside triphosphate hydrolase</fullName>
    </submittedName>
</protein>
<keyword evidence="3" id="KW-1185">Reference proteome</keyword>
<keyword evidence="1" id="KW-0472">Membrane</keyword>
<evidence type="ECO:0000313" key="3">
    <source>
        <dbReference type="Proteomes" id="UP000176204"/>
    </source>
</evidence>
<dbReference type="EMBL" id="LT629973">
    <property type="protein sequence ID" value="SEI00669.1"/>
    <property type="molecule type" value="Genomic_DNA"/>
</dbReference>
<sequence length="548" mass="62189">MLKRHYRRTQDTVCHLAERSLDLCRDIDNDEPFDQAELVREALARTVQAQRIIAIGEHGVGKSSLLSGLIEEPSIKAVGFETPCLCWRFLRSEDELTSRYLPNDRLDGLELVDTFGSGNEQAADSIAALLPTADVVIAVFSGDNIWSAPTWELLGKMPEDAPGIRLIALTHCERYMPDKVMAIKEQARELSRQYLGTELPLYQVSPGANIQGTGLDVFAERIQDALDSADTLQRRIKEVYQATVLLMDAQASVLRTRERITRGDSGFLLSIDHEIDNFQNSQEDGIPSQIQSIGHLIQQHVPGLIRNLSRHLGIFITPAGMMNLRRTGEMADRDFFDVLSDEIEKRQEAQDRAFIFACQEHWASVRPRMKQKLDSEIGEFPMAEFQEDLARLRTELRRALYKPINKFGLKTFLVKLCNQQEPWMRRTIYFALLFVIISGTLGSFGQNFFALVSLCLAAGIWFVGSLALLLEKRRIGKRIQTLTEDLPRAINEGLQLPVRQLLVSRVASYRRLYTKPRLKVSRNAEQLAPLVARHSELYKALRSVGYHL</sequence>
<organism evidence="2 3">
    <name type="scientific">Akkermansia glycaniphila</name>
    <dbReference type="NCBI Taxonomy" id="1679444"/>
    <lineage>
        <taxon>Bacteria</taxon>
        <taxon>Pseudomonadati</taxon>
        <taxon>Verrucomicrobiota</taxon>
        <taxon>Verrucomicrobiia</taxon>
        <taxon>Verrucomicrobiales</taxon>
        <taxon>Akkermansiaceae</taxon>
        <taxon>Akkermansia</taxon>
    </lineage>
</organism>
<gene>
    <name evidence="2" type="ORF">PYTT_2503</name>
</gene>
<feature type="transmembrane region" description="Helical" evidence="1">
    <location>
        <begin position="428"/>
        <end position="445"/>
    </location>
</feature>
<dbReference type="Proteomes" id="UP000176204">
    <property type="component" value="Chromosome I"/>
</dbReference>
<evidence type="ECO:0000313" key="2">
    <source>
        <dbReference type="EMBL" id="SEI00669.1"/>
    </source>
</evidence>
<accession>A0A1C7PAS5</accession>
<feature type="transmembrane region" description="Helical" evidence="1">
    <location>
        <begin position="451"/>
        <end position="470"/>
    </location>
</feature>
<dbReference type="GO" id="GO:0016787">
    <property type="term" value="F:hydrolase activity"/>
    <property type="evidence" value="ECO:0007669"/>
    <property type="project" value="UniProtKB-KW"/>
</dbReference>